<feature type="transmembrane region" description="Helical" evidence="2">
    <location>
        <begin position="68"/>
        <end position="89"/>
    </location>
</feature>
<sequence length="692" mass="73510">MSALLAWLPYTGRAALLLLILFAPGMAILRGAGHRRLFALGAAPPLSLGVVTLTGIVCRHFSIRCHGWALGIGALVIVGLVILLTRRALGPLPSRSPYGLAPPRLSSGRAVLAAALGSALIIAAPIALQWDPALPAQQIDSVFHYNLAWTIEQTGNASLLAGASWSFSLRAIPAYYPLVWHAVVAGAGRGDIVGTTNTLVLLVPLIWTLGVAVLAREAFPASRWAPVTAPLVATLLPAYPVYMIAFRQLWPNALGCAVLPAILAMLLRVVRLLEHQEEVGRRRVVITLAIFAVALLGAVAAYPSTLFAFCLTGLPLLGRILIALGRGIRRRIGPRAMRYLVGGAVLVALGVVAALVLDPAVLGRLGRSSYAGFSGLLLRMAAMTTLWPMGGGRASFLLTLAIQSLLILTGLVVTARRRDWRWIVLAWAAPMLVLAAAYFPLWPLTALTGLWYNDPYRIIPLVIPAIALLGAAALDALMDRLAAARHRIGGRRTAIAVICTLVIAGLGATPARLLAGRSAYSAATPTLVEVLSTDEAEMIRSLPGRLDPDLMVLGDPAAGAAYVQALGGQRSVFPHMTFRGLDTDALYLAKHFSQIRTDPRVCEIVRHYGIGYYYADAPGRVVGINPVERASGLYGVDVSEGFEEVASGGGATIYRITACGPVSTDRYPWTLDSAEEPLLDVNPPPTPEAEEP</sequence>
<keyword evidence="2" id="KW-1133">Transmembrane helix</keyword>
<comment type="caution">
    <text evidence="3">The sequence shown here is derived from an EMBL/GenBank/DDBJ whole genome shotgun (WGS) entry which is preliminary data.</text>
</comment>
<keyword evidence="2" id="KW-0812">Transmembrane</keyword>
<feature type="transmembrane region" description="Helical" evidence="2">
    <location>
        <begin position="252"/>
        <end position="270"/>
    </location>
</feature>
<feature type="transmembrane region" description="Helical" evidence="2">
    <location>
        <begin position="306"/>
        <end position="324"/>
    </location>
</feature>
<dbReference type="InterPro" id="IPR046671">
    <property type="entry name" value="DUF6541"/>
</dbReference>
<keyword evidence="4" id="KW-1185">Reference proteome</keyword>
<evidence type="ECO:0000256" key="2">
    <source>
        <dbReference type="SAM" id="Phobius"/>
    </source>
</evidence>
<feature type="transmembrane region" description="Helical" evidence="2">
    <location>
        <begin position="37"/>
        <end position="62"/>
    </location>
</feature>
<evidence type="ECO:0000313" key="3">
    <source>
        <dbReference type="EMBL" id="SHI28957.1"/>
    </source>
</evidence>
<feature type="transmembrane region" description="Helical" evidence="2">
    <location>
        <begin position="110"/>
        <end position="128"/>
    </location>
</feature>
<organism evidence="3 4">
    <name type="scientific">Actinomyces denticolens</name>
    <dbReference type="NCBI Taxonomy" id="52767"/>
    <lineage>
        <taxon>Bacteria</taxon>
        <taxon>Bacillati</taxon>
        <taxon>Actinomycetota</taxon>
        <taxon>Actinomycetes</taxon>
        <taxon>Actinomycetales</taxon>
        <taxon>Actinomycetaceae</taxon>
        <taxon>Actinomyces</taxon>
    </lineage>
</organism>
<accession>A0ABY1HXZ8</accession>
<dbReference type="Pfam" id="PF20176">
    <property type="entry name" value="DUF6541"/>
    <property type="match status" value="1"/>
</dbReference>
<dbReference type="Proteomes" id="UP000184390">
    <property type="component" value="Unassembled WGS sequence"/>
</dbReference>
<feature type="transmembrane region" description="Helical" evidence="2">
    <location>
        <begin position="336"/>
        <end position="357"/>
    </location>
</feature>
<feature type="transmembrane region" description="Helical" evidence="2">
    <location>
        <begin position="394"/>
        <end position="415"/>
    </location>
</feature>
<gene>
    <name evidence="3" type="ORF">SAMN05216246_10174</name>
</gene>
<feature type="transmembrane region" description="Helical" evidence="2">
    <location>
        <begin position="198"/>
        <end position="215"/>
    </location>
</feature>
<feature type="transmembrane region" description="Helical" evidence="2">
    <location>
        <begin position="461"/>
        <end position="482"/>
    </location>
</feature>
<dbReference type="EMBL" id="FQYL01000001">
    <property type="protein sequence ID" value="SHI28957.1"/>
    <property type="molecule type" value="Genomic_DNA"/>
</dbReference>
<keyword evidence="2" id="KW-0472">Membrane</keyword>
<feature type="compositionally biased region" description="Pro residues" evidence="1">
    <location>
        <begin position="682"/>
        <end position="692"/>
    </location>
</feature>
<protein>
    <submittedName>
        <fullName evidence="3">Uncharacterized protein</fullName>
    </submittedName>
</protein>
<name>A0ABY1HXZ8_9ACTO</name>
<reference evidence="3 4" key="1">
    <citation type="submission" date="2016-11" db="EMBL/GenBank/DDBJ databases">
        <authorList>
            <person name="Varghese N."/>
            <person name="Submissions S."/>
        </authorList>
    </citation>
    <scope>NUCLEOTIDE SEQUENCE [LARGE SCALE GENOMIC DNA]</scope>
    <source>
        <strain evidence="3 4">PA</strain>
    </source>
</reference>
<dbReference type="RefSeq" id="WP_073451036.1">
    <property type="nucleotide sequence ID" value="NZ_FQYL01000001.1"/>
</dbReference>
<proteinExistence type="predicted"/>
<feature type="transmembrane region" description="Helical" evidence="2">
    <location>
        <begin position="494"/>
        <end position="515"/>
    </location>
</feature>
<feature type="region of interest" description="Disordered" evidence="1">
    <location>
        <begin position="673"/>
        <end position="692"/>
    </location>
</feature>
<feature type="transmembrane region" description="Helical" evidence="2">
    <location>
        <begin position="422"/>
        <end position="441"/>
    </location>
</feature>
<evidence type="ECO:0000313" key="4">
    <source>
        <dbReference type="Proteomes" id="UP000184390"/>
    </source>
</evidence>
<evidence type="ECO:0000256" key="1">
    <source>
        <dbReference type="SAM" id="MobiDB-lite"/>
    </source>
</evidence>
<feature type="transmembrane region" description="Helical" evidence="2">
    <location>
        <begin position="12"/>
        <end position="30"/>
    </location>
</feature>
<feature type="transmembrane region" description="Helical" evidence="2">
    <location>
        <begin position="227"/>
        <end position="246"/>
    </location>
</feature>
<feature type="transmembrane region" description="Helical" evidence="2">
    <location>
        <begin position="282"/>
        <end position="300"/>
    </location>
</feature>